<dbReference type="AlphaFoldDB" id="V4M1S6"/>
<dbReference type="EMBL" id="KI517408">
    <property type="protein sequence ID" value="ESQ48782.1"/>
    <property type="molecule type" value="Genomic_DNA"/>
</dbReference>
<evidence type="ECO:0000256" key="1">
    <source>
        <dbReference type="SAM" id="Phobius"/>
    </source>
</evidence>
<keyword evidence="1" id="KW-1133">Transmembrane helix</keyword>
<keyword evidence="1" id="KW-0812">Transmembrane</keyword>
<accession>V4M1S6</accession>
<organism evidence="2 3">
    <name type="scientific">Eutrema salsugineum</name>
    <name type="common">Saltwater cress</name>
    <name type="synonym">Sisymbrium salsugineum</name>
    <dbReference type="NCBI Taxonomy" id="72664"/>
    <lineage>
        <taxon>Eukaryota</taxon>
        <taxon>Viridiplantae</taxon>
        <taxon>Streptophyta</taxon>
        <taxon>Embryophyta</taxon>
        <taxon>Tracheophyta</taxon>
        <taxon>Spermatophyta</taxon>
        <taxon>Magnoliopsida</taxon>
        <taxon>eudicotyledons</taxon>
        <taxon>Gunneridae</taxon>
        <taxon>Pentapetalae</taxon>
        <taxon>rosids</taxon>
        <taxon>malvids</taxon>
        <taxon>Brassicales</taxon>
        <taxon>Brassicaceae</taxon>
        <taxon>Eutremeae</taxon>
        <taxon>Eutrema</taxon>
    </lineage>
</organism>
<dbReference type="Proteomes" id="UP000030689">
    <property type="component" value="Unassembled WGS sequence"/>
</dbReference>
<evidence type="ECO:0000313" key="3">
    <source>
        <dbReference type="Proteomes" id="UP000030689"/>
    </source>
</evidence>
<evidence type="ECO:0000313" key="2">
    <source>
        <dbReference type="EMBL" id="ESQ48782.1"/>
    </source>
</evidence>
<feature type="transmembrane region" description="Helical" evidence="1">
    <location>
        <begin position="21"/>
        <end position="41"/>
    </location>
</feature>
<protein>
    <submittedName>
        <fullName evidence="2">Uncharacterized protein</fullName>
    </submittedName>
</protein>
<dbReference type="Gramene" id="ESQ48782">
    <property type="protein sequence ID" value="ESQ48782"/>
    <property type="gene ID" value="EUTSA_v10021855mg"/>
</dbReference>
<sequence length="85" mass="9689">MMLENGGSGTLYETCRHLNCLLKLVILLLLGKYILSLSTKAQLKSPSDDKKPIPIIVARVLFKLILFPYCFGYKKAEYYLVCIPY</sequence>
<dbReference type="KEGG" id="eus:EUTSA_v10021855mg"/>
<reference evidence="2 3" key="1">
    <citation type="journal article" date="2013" name="Front. Plant Sci.">
        <title>The Reference Genome of the Halophytic Plant Eutrema salsugineum.</title>
        <authorList>
            <person name="Yang R."/>
            <person name="Jarvis D.E."/>
            <person name="Chen H."/>
            <person name="Beilstein M.A."/>
            <person name="Grimwood J."/>
            <person name="Jenkins J."/>
            <person name="Shu S."/>
            <person name="Prochnik S."/>
            <person name="Xin M."/>
            <person name="Ma C."/>
            <person name="Schmutz J."/>
            <person name="Wing R.A."/>
            <person name="Mitchell-Olds T."/>
            <person name="Schumaker K.S."/>
            <person name="Wang X."/>
        </authorList>
    </citation>
    <scope>NUCLEOTIDE SEQUENCE [LARGE SCALE GENOMIC DNA]</scope>
</reference>
<gene>
    <name evidence="2" type="ORF">EUTSA_v10021855mg</name>
</gene>
<proteinExistence type="predicted"/>
<feature type="transmembrane region" description="Helical" evidence="1">
    <location>
        <begin position="53"/>
        <end position="71"/>
    </location>
</feature>
<keyword evidence="1" id="KW-0472">Membrane</keyword>
<name>V4M1S6_EUTSA</name>
<keyword evidence="3" id="KW-1185">Reference proteome</keyword>